<dbReference type="Proteomes" id="UP000095287">
    <property type="component" value="Unplaced"/>
</dbReference>
<protein>
    <submittedName>
        <fullName evidence="3">Uncharacterized protein</fullName>
    </submittedName>
</protein>
<evidence type="ECO:0000256" key="1">
    <source>
        <dbReference type="SAM" id="MobiDB-lite"/>
    </source>
</evidence>
<accession>A0A1I7Y3I1</accession>
<name>A0A1I7Y3I1_9BILA</name>
<dbReference type="WBParaSite" id="L893_g12294.t1">
    <property type="protein sequence ID" value="L893_g12294.t1"/>
    <property type="gene ID" value="L893_g12294"/>
</dbReference>
<evidence type="ECO:0000313" key="3">
    <source>
        <dbReference type="WBParaSite" id="L893_g12294.t1"/>
    </source>
</evidence>
<sequence length="197" mass="21956">MVNGSTTSQHDRSAQTPLNVQKEANKLITHITCAARTGFRSNSRWTHPFSSILSLDAEAQSVAAHISETAAAISCIPSSFQLAFLRPKRSGVCCPKTTPPKFHGDRKQRPVPRARGSGFPKTRPCGANRQRKKQRIPLRAMRKRLPWAKVKSRGVLEALSRPAISKSTEKKKKQRRKNLPALIKHLGFPVGRKVQRP</sequence>
<evidence type="ECO:0000313" key="2">
    <source>
        <dbReference type="Proteomes" id="UP000095287"/>
    </source>
</evidence>
<feature type="compositionally biased region" description="Basic residues" evidence="1">
    <location>
        <begin position="169"/>
        <end position="178"/>
    </location>
</feature>
<feature type="region of interest" description="Disordered" evidence="1">
    <location>
        <begin position="97"/>
        <end position="134"/>
    </location>
</feature>
<proteinExistence type="predicted"/>
<feature type="region of interest" description="Disordered" evidence="1">
    <location>
        <begin position="161"/>
        <end position="197"/>
    </location>
</feature>
<dbReference type="AlphaFoldDB" id="A0A1I7Y3I1"/>
<reference evidence="3" key="1">
    <citation type="submission" date="2016-11" db="UniProtKB">
        <authorList>
            <consortium name="WormBaseParasite"/>
        </authorList>
    </citation>
    <scope>IDENTIFICATION</scope>
</reference>
<organism evidence="2 3">
    <name type="scientific">Steinernema glaseri</name>
    <dbReference type="NCBI Taxonomy" id="37863"/>
    <lineage>
        <taxon>Eukaryota</taxon>
        <taxon>Metazoa</taxon>
        <taxon>Ecdysozoa</taxon>
        <taxon>Nematoda</taxon>
        <taxon>Chromadorea</taxon>
        <taxon>Rhabditida</taxon>
        <taxon>Tylenchina</taxon>
        <taxon>Panagrolaimomorpha</taxon>
        <taxon>Strongyloidoidea</taxon>
        <taxon>Steinernematidae</taxon>
        <taxon>Steinernema</taxon>
    </lineage>
</organism>
<keyword evidence="2" id="KW-1185">Reference proteome</keyword>